<feature type="repeat" description="PPR" evidence="2">
    <location>
        <begin position="290"/>
        <end position="324"/>
    </location>
</feature>
<dbReference type="Pfam" id="PF13041">
    <property type="entry name" value="PPR_2"/>
    <property type="match status" value="3"/>
</dbReference>
<dbReference type="FunFam" id="1.25.40.10:FF:000344">
    <property type="entry name" value="Pentatricopeptide repeat-containing protein"/>
    <property type="match status" value="1"/>
</dbReference>
<feature type="compositionally biased region" description="Basic and acidic residues" evidence="3">
    <location>
        <begin position="491"/>
        <end position="506"/>
    </location>
</feature>
<dbReference type="PANTHER" id="PTHR47928:SF207">
    <property type="entry name" value="PENTATRICOPEPTIDE REPEAT-CONTAINING PROTEIN"/>
    <property type="match status" value="1"/>
</dbReference>
<dbReference type="PANTHER" id="PTHR47928">
    <property type="entry name" value="REPEAT-CONTAINING PROTEIN, PUTATIVE-RELATED"/>
    <property type="match status" value="1"/>
</dbReference>
<feature type="region of interest" description="Disordered" evidence="3">
    <location>
        <begin position="480"/>
        <end position="506"/>
    </location>
</feature>
<dbReference type="Pfam" id="PF01535">
    <property type="entry name" value="PPR"/>
    <property type="match status" value="3"/>
</dbReference>
<feature type="repeat" description="PPR" evidence="2">
    <location>
        <begin position="360"/>
        <end position="394"/>
    </location>
</feature>
<dbReference type="GO" id="GO:0003723">
    <property type="term" value="F:RNA binding"/>
    <property type="evidence" value="ECO:0000318"/>
    <property type="project" value="GO_Central"/>
</dbReference>
<accession>B9STM5</accession>
<dbReference type="FunFam" id="1.25.40.10:FF:000646">
    <property type="entry name" value="Pentatricopeptide repeat-containing protein, chloroplastic"/>
    <property type="match status" value="1"/>
</dbReference>
<reference evidence="5" key="1">
    <citation type="journal article" date="2010" name="Nat. Biotechnol.">
        <title>Draft genome sequence of the oilseed species Ricinus communis.</title>
        <authorList>
            <person name="Chan A.P."/>
            <person name="Crabtree J."/>
            <person name="Zhao Q."/>
            <person name="Lorenzi H."/>
            <person name="Orvis J."/>
            <person name="Puiu D."/>
            <person name="Melake-Berhan A."/>
            <person name="Jones K.M."/>
            <person name="Redman J."/>
            <person name="Chen G."/>
            <person name="Cahoon E.B."/>
            <person name="Gedil M."/>
            <person name="Stanke M."/>
            <person name="Haas B.J."/>
            <person name="Wortman J.R."/>
            <person name="Fraser-Liggett C.M."/>
            <person name="Ravel J."/>
            <person name="Rabinowicz P.D."/>
        </authorList>
    </citation>
    <scope>NUCLEOTIDE SEQUENCE [LARGE SCALE GENOMIC DNA]</scope>
    <source>
        <strain evidence="5">cv. Hale</strain>
    </source>
</reference>
<name>B9STM5_RICCO</name>
<dbReference type="GO" id="GO:0009451">
    <property type="term" value="P:RNA modification"/>
    <property type="evidence" value="ECO:0000318"/>
    <property type="project" value="GO_Central"/>
</dbReference>
<keyword evidence="1" id="KW-0677">Repeat</keyword>
<proteinExistence type="predicted"/>
<dbReference type="InterPro" id="IPR050421">
    <property type="entry name" value="PPR"/>
</dbReference>
<evidence type="ECO:0000313" key="5">
    <source>
        <dbReference type="Proteomes" id="UP000008311"/>
    </source>
</evidence>
<evidence type="ECO:0000313" key="4">
    <source>
        <dbReference type="EMBL" id="EEF33011.1"/>
    </source>
</evidence>
<dbReference type="InterPro" id="IPR011990">
    <property type="entry name" value="TPR-like_helical_dom_sf"/>
</dbReference>
<feature type="repeat" description="PPR" evidence="2">
    <location>
        <begin position="88"/>
        <end position="122"/>
    </location>
</feature>
<sequence length="506" mass="55528">MGFNEIALMGFYEMIDCGLLADNFVVPNALKACGALYWIRFGKGVHGYVVKMGLDGCVFVSSSLIDMYGKCGILMDARKVFDAMRQKNVVTWNSMIMGYVQNGLYLEAIKVFANMRLEDIEYSRVTLLGFLSAAANLGAVTEGKQGHAIAVKGGYELDNILGSSILNFYSKVGLIEDAELVFSNMAEKDVVTWNLLISSYLQCELVEKALNMCHLMRFQNMKFDSVTLDSILSACANTKNIQLGKEAHCYCIRNNLESDVDVANAIVNMYAKCGSIHDAKEVFNSTMNKDLTLWNMLLTAYAQLGLVGETLRLFYQMQLESVPPNVTSWNAVILGFLRNGQVNKAKELFAEMQAVGIHPNLVTLTTLISGLIHNGLGNEALAIFLKMQEYGIRPNITSIINTISACTDPASLQCGRAIHGYILRHDLWSQIPVANALATMYAKCGNTRQAKRVFDMILSEASPMCDANYLCPSQTDALSDGAQDGKTGMKKGLEGNKGPKEGSGRI</sequence>
<evidence type="ECO:0000256" key="3">
    <source>
        <dbReference type="SAM" id="MobiDB-lite"/>
    </source>
</evidence>
<dbReference type="NCBIfam" id="TIGR00756">
    <property type="entry name" value="PPR"/>
    <property type="match status" value="5"/>
</dbReference>
<evidence type="ECO:0000256" key="1">
    <source>
        <dbReference type="ARBA" id="ARBA00022737"/>
    </source>
</evidence>
<dbReference type="InParanoid" id="B9STM5"/>
<protein>
    <submittedName>
        <fullName evidence="4">Pentatricopeptide repeat-containing protein, putative</fullName>
    </submittedName>
</protein>
<dbReference type="Gene3D" id="1.25.40.10">
    <property type="entry name" value="Tetratricopeptide repeat domain"/>
    <property type="match status" value="3"/>
</dbReference>
<dbReference type="eggNOG" id="KOG4197">
    <property type="taxonomic scope" value="Eukaryota"/>
</dbReference>
<dbReference type="Proteomes" id="UP000008311">
    <property type="component" value="Unassembled WGS sequence"/>
</dbReference>
<feature type="repeat" description="PPR" evidence="2">
    <location>
        <begin position="189"/>
        <end position="223"/>
    </location>
</feature>
<organism evidence="4 5">
    <name type="scientific">Ricinus communis</name>
    <name type="common">Castor bean</name>
    <dbReference type="NCBI Taxonomy" id="3988"/>
    <lineage>
        <taxon>Eukaryota</taxon>
        <taxon>Viridiplantae</taxon>
        <taxon>Streptophyta</taxon>
        <taxon>Embryophyta</taxon>
        <taxon>Tracheophyta</taxon>
        <taxon>Spermatophyta</taxon>
        <taxon>Magnoliopsida</taxon>
        <taxon>eudicotyledons</taxon>
        <taxon>Gunneridae</taxon>
        <taxon>Pentapetalae</taxon>
        <taxon>rosids</taxon>
        <taxon>fabids</taxon>
        <taxon>Malpighiales</taxon>
        <taxon>Euphorbiaceae</taxon>
        <taxon>Acalyphoideae</taxon>
        <taxon>Acalypheae</taxon>
        <taxon>Ricinus</taxon>
    </lineage>
</organism>
<dbReference type="EMBL" id="EQ974133">
    <property type="protein sequence ID" value="EEF33011.1"/>
    <property type="molecule type" value="Genomic_DNA"/>
</dbReference>
<evidence type="ECO:0000256" key="2">
    <source>
        <dbReference type="PROSITE-ProRule" id="PRU00708"/>
    </source>
</evidence>
<gene>
    <name evidence="4" type="ORF">RCOM_0825640</name>
</gene>
<dbReference type="STRING" id="3988.B9STM5"/>
<dbReference type="FunCoup" id="B9STM5">
    <property type="interactions" value="1374"/>
</dbReference>
<dbReference type="AlphaFoldDB" id="B9STM5"/>
<keyword evidence="5" id="KW-1185">Reference proteome</keyword>
<dbReference type="PROSITE" id="PS51375">
    <property type="entry name" value="PPR"/>
    <property type="match status" value="5"/>
</dbReference>
<dbReference type="InterPro" id="IPR002885">
    <property type="entry name" value="PPR_rpt"/>
</dbReference>
<feature type="repeat" description="PPR" evidence="2">
    <location>
        <begin position="325"/>
        <end position="359"/>
    </location>
</feature>